<feature type="non-terminal residue" evidence="1">
    <location>
        <position position="87"/>
    </location>
</feature>
<dbReference type="PANTHER" id="PTHR36455:SF1">
    <property type="entry name" value="BLR8292 PROTEIN"/>
    <property type="match status" value="1"/>
</dbReference>
<gene>
    <name evidence="1" type="primary">tnpB</name>
    <name evidence="1" type="ORF">NLF92_12650</name>
</gene>
<name>A0AA41X0A2_9ALTE</name>
<organism evidence="1 2">
    <name type="scientific">Opacimonas viscosa</name>
    <dbReference type="NCBI Taxonomy" id="2961944"/>
    <lineage>
        <taxon>Bacteria</taxon>
        <taxon>Pseudomonadati</taxon>
        <taxon>Pseudomonadota</taxon>
        <taxon>Gammaproteobacteria</taxon>
        <taxon>Alteromonadales</taxon>
        <taxon>Alteromonadaceae</taxon>
        <taxon>Opacimonas</taxon>
    </lineage>
</organism>
<comment type="caution">
    <text evidence="1">The sequence shown here is derived from an EMBL/GenBank/DDBJ whole genome shotgun (WGS) entry which is preliminary data.</text>
</comment>
<proteinExistence type="predicted"/>
<accession>A0AA41X0A2</accession>
<keyword evidence="2" id="KW-1185">Reference proteome</keyword>
<dbReference type="Proteomes" id="UP001165413">
    <property type="component" value="Unassembled WGS sequence"/>
</dbReference>
<dbReference type="EMBL" id="JANATA010000052">
    <property type="protein sequence ID" value="MCP3429784.1"/>
    <property type="molecule type" value="Genomic_DNA"/>
</dbReference>
<dbReference type="PANTHER" id="PTHR36455">
    <property type="match status" value="1"/>
</dbReference>
<dbReference type="InterPro" id="IPR008878">
    <property type="entry name" value="Transposase_IS66_Orf2"/>
</dbReference>
<evidence type="ECO:0000313" key="2">
    <source>
        <dbReference type="Proteomes" id="UP001165413"/>
    </source>
</evidence>
<sequence>MKMFVEPGDIYLHCGYVDFRKSINGLLIIIEHELELSVFSDAMFIFCNKKQDKLKIIYWDKTGFVMWYKVLQKHRFKWPKLDDMRHI</sequence>
<dbReference type="RefSeq" id="WP_254102555.1">
    <property type="nucleotide sequence ID" value="NZ_JANATA010000052.1"/>
</dbReference>
<evidence type="ECO:0000313" key="1">
    <source>
        <dbReference type="EMBL" id="MCP3429784.1"/>
    </source>
</evidence>
<reference evidence="1" key="1">
    <citation type="submission" date="2022-07" db="EMBL/GenBank/DDBJ databases">
        <title>Characterization of the Novel Bacterium Alteromonas immobilis LMIT006 and Alteromonas gregis LMIT007.</title>
        <authorList>
            <person name="Lin X."/>
        </authorList>
    </citation>
    <scope>NUCLEOTIDE SEQUENCE</scope>
    <source>
        <strain evidence="1">LMIT007</strain>
    </source>
</reference>
<dbReference type="AlphaFoldDB" id="A0AA41X0A2"/>
<dbReference type="NCBIfam" id="NF033819">
    <property type="entry name" value="IS66_TnpB"/>
    <property type="match status" value="1"/>
</dbReference>
<dbReference type="Pfam" id="PF05717">
    <property type="entry name" value="TnpB_IS66"/>
    <property type="match status" value="1"/>
</dbReference>
<protein>
    <submittedName>
        <fullName evidence="1">IS66 family insertion sequence element accessory protein TnpB</fullName>
    </submittedName>
</protein>